<evidence type="ECO:0000313" key="1">
    <source>
        <dbReference type="EMBL" id="KAL0167544.1"/>
    </source>
</evidence>
<gene>
    <name evidence="1" type="ORF">M9458_035766</name>
</gene>
<feature type="non-terminal residue" evidence="1">
    <location>
        <position position="127"/>
    </location>
</feature>
<dbReference type="EMBL" id="JAMKFB020000018">
    <property type="protein sequence ID" value="KAL0167544.1"/>
    <property type="molecule type" value="Genomic_DNA"/>
</dbReference>
<dbReference type="Gene3D" id="1.25.10.10">
    <property type="entry name" value="Leucine-rich Repeat Variant"/>
    <property type="match status" value="1"/>
</dbReference>
<dbReference type="InterPro" id="IPR016024">
    <property type="entry name" value="ARM-type_fold"/>
</dbReference>
<reference evidence="1 2" key="1">
    <citation type="submission" date="2024-05" db="EMBL/GenBank/DDBJ databases">
        <title>Genome sequencing and assembly of Indian major carp, Cirrhinus mrigala (Hamilton, 1822).</title>
        <authorList>
            <person name="Mohindra V."/>
            <person name="Chowdhury L.M."/>
            <person name="Lal K."/>
            <person name="Jena J.K."/>
        </authorList>
    </citation>
    <scope>NUCLEOTIDE SEQUENCE [LARGE SCALE GENOMIC DNA]</scope>
    <source>
        <strain evidence="1">CM1030</strain>
        <tissue evidence="1">Blood</tissue>
    </source>
</reference>
<dbReference type="AlphaFoldDB" id="A0ABD0P0K6"/>
<dbReference type="Pfam" id="PF13646">
    <property type="entry name" value="HEAT_2"/>
    <property type="match status" value="1"/>
</dbReference>
<dbReference type="InterPro" id="IPR011989">
    <property type="entry name" value="ARM-like"/>
</dbReference>
<evidence type="ECO:0000313" key="2">
    <source>
        <dbReference type="Proteomes" id="UP001529510"/>
    </source>
</evidence>
<evidence type="ECO:0008006" key="3">
    <source>
        <dbReference type="Google" id="ProtNLM"/>
    </source>
</evidence>
<comment type="caution">
    <text evidence="1">The sequence shown here is derived from an EMBL/GenBank/DDBJ whole genome shotgun (WGS) entry which is preliminary data.</text>
</comment>
<dbReference type="Proteomes" id="UP001529510">
    <property type="component" value="Unassembled WGS sequence"/>
</dbReference>
<sequence>RKRTAHERAKELYASGEFSSGRRWADDAPKEKVDTSGVNLIDSGACGAFVHGLEDEMYEVRIAAVEALCSLAQSSPSFAEKCLDFLVDMFNDEIEEVRLQSIHVLRQISTHITLREDQLDTVLAVLE</sequence>
<dbReference type="SUPFAM" id="SSF48371">
    <property type="entry name" value="ARM repeat"/>
    <property type="match status" value="1"/>
</dbReference>
<accession>A0ABD0P0K6</accession>
<dbReference type="PANTHER" id="PTHR20938:SF0">
    <property type="entry name" value="INTEGRATOR COMPLEX SUBUNIT 4"/>
    <property type="match status" value="1"/>
</dbReference>
<protein>
    <recommendedName>
        <fullName evidence="3">Integrator complex subunit 4</fullName>
    </recommendedName>
</protein>
<keyword evidence="2" id="KW-1185">Reference proteome</keyword>
<feature type="non-terminal residue" evidence="1">
    <location>
        <position position="1"/>
    </location>
</feature>
<name>A0ABD0P0K6_CIRMR</name>
<dbReference type="PANTHER" id="PTHR20938">
    <property type="entry name" value="INTEGRATOR COMPLEX SUBUNIT 4"/>
    <property type="match status" value="1"/>
</dbReference>
<organism evidence="1 2">
    <name type="scientific">Cirrhinus mrigala</name>
    <name type="common">Mrigala</name>
    <dbReference type="NCBI Taxonomy" id="683832"/>
    <lineage>
        <taxon>Eukaryota</taxon>
        <taxon>Metazoa</taxon>
        <taxon>Chordata</taxon>
        <taxon>Craniata</taxon>
        <taxon>Vertebrata</taxon>
        <taxon>Euteleostomi</taxon>
        <taxon>Actinopterygii</taxon>
        <taxon>Neopterygii</taxon>
        <taxon>Teleostei</taxon>
        <taxon>Ostariophysi</taxon>
        <taxon>Cypriniformes</taxon>
        <taxon>Cyprinidae</taxon>
        <taxon>Labeoninae</taxon>
        <taxon>Labeonini</taxon>
        <taxon>Cirrhinus</taxon>
    </lineage>
</organism>
<proteinExistence type="predicted"/>